<evidence type="ECO:0000313" key="2">
    <source>
        <dbReference type="Proteomes" id="UP001230156"/>
    </source>
</evidence>
<dbReference type="Pfam" id="PF05988">
    <property type="entry name" value="DUF899"/>
    <property type="match status" value="1"/>
</dbReference>
<protein>
    <submittedName>
        <fullName evidence="1">Thioredoxin family protein</fullName>
    </submittedName>
</protein>
<organism evidence="1 2">
    <name type="scientific">Dongia sedimenti</name>
    <dbReference type="NCBI Taxonomy" id="3064282"/>
    <lineage>
        <taxon>Bacteria</taxon>
        <taxon>Pseudomonadati</taxon>
        <taxon>Pseudomonadota</taxon>
        <taxon>Alphaproteobacteria</taxon>
        <taxon>Rhodospirillales</taxon>
        <taxon>Dongiaceae</taxon>
        <taxon>Dongia</taxon>
    </lineage>
</organism>
<dbReference type="RefSeq" id="WP_379955582.1">
    <property type="nucleotide sequence ID" value="NZ_JAUYVI010000003.1"/>
</dbReference>
<dbReference type="Proteomes" id="UP001230156">
    <property type="component" value="Unassembled WGS sequence"/>
</dbReference>
<evidence type="ECO:0000313" key="1">
    <source>
        <dbReference type="EMBL" id="MDQ7248137.1"/>
    </source>
</evidence>
<comment type="caution">
    <text evidence="1">The sequence shown here is derived from an EMBL/GenBank/DDBJ whole genome shotgun (WGS) entry which is preliminary data.</text>
</comment>
<proteinExistence type="predicted"/>
<dbReference type="InterPro" id="IPR010296">
    <property type="entry name" value="DUF899_thioredox"/>
</dbReference>
<reference evidence="2" key="1">
    <citation type="submission" date="2023-08" db="EMBL/GenBank/DDBJ databases">
        <title>Rhodospirillaceae gen. nov., a novel taxon isolated from the Yangtze River Yuezi River estuary sludge.</title>
        <authorList>
            <person name="Ruan L."/>
        </authorList>
    </citation>
    <scope>NUCLEOTIDE SEQUENCE [LARGE SCALE GENOMIC DNA]</scope>
    <source>
        <strain evidence="2">R-7</strain>
    </source>
</reference>
<keyword evidence="2" id="KW-1185">Reference proteome</keyword>
<accession>A0ABU0YK88</accession>
<dbReference type="EMBL" id="JAUYVI010000003">
    <property type="protein sequence ID" value="MDQ7248137.1"/>
    <property type="molecule type" value="Genomic_DNA"/>
</dbReference>
<gene>
    <name evidence="1" type="ORF">Q8A70_10695</name>
</gene>
<name>A0ABU0YK88_9PROT</name>
<sequence length="241" mass="27657">MQKIVSREEWLEARKELLGKEKALTRLHDHLAAERRKLPWVKVEKPYVFETESGKASLADLFEGRSQLIIRHFMLGPGWQAGCIGCSFVTDHDQGALMHLTHHDVNFVRVSRAPLAEIQAYNQRMGWKGRWVSSSGSEFNYDFHVAFRKEDGPMFYNYRDVEFMGEDQPGLSVFVKDEAGQLFHTYSSFGRGDEGAASSYFYLDLTPKGRRENGPRHNLMDWVKRHDEYEASAPSSCCAAE</sequence>